<comment type="subcellular location">
    <subcellularLocation>
        <location evidence="1">Membrane</location>
        <topology evidence="1">Multi-pass membrane protein</topology>
    </subcellularLocation>
</comment>
<dbReference type="InterPro" id="IPR010432">
    <property type="entry name" value="RDD"/>
</dbReference>
<dbReference type="eggNOG" id="arCOG03633">
    <property type="taxonomic scope" value="Archaea"/>
</dbReference>
<proteinExistence type="predicted"/>
<protein>
    <submittedName>
        <fullName evidence="7">RDD domain containing protein</fullName>
    </submittedName>
</protein>
<evidence type="ECO:0000256" key="5">
    <source>
        <dbReference type="SAM" id="Phobius"/>
    </source>
</evidence>
<sequence length="165" mass="17905">MTAEIGDVDGVRRGDDTRIHLASWGDRFFAWLIDILLVGAVISTLGDIAGVYSLSVGDVSMTLPLLSVNGLGFWLYWTVLEGYGGQSAGKLVMNIAVTDERGEDIDYVTAAIQAFGKAFLLPLDVLIGWLAMGGEYVRVFNKLSRTIVIERGESEPTGVEYVTPE</sequence>
<feature type="transmembrane region" description="Helical" evidence="5">
    <location>
        <begin position="28"/>
        <end position="55"/>
    </location>
</feature>
<evidence type="ECO:0000313" key="7">
    <source>
        <dbReference type="EMBL" id="ACV11227.1"/>
    </source>
</evidence>
<dbReference type="Pfam" id="PF06271">
    <property type="entry name" value="RDD"/>
    <property type="match status" value="1"/>
</dbReference>
<evidence type="ECO:0000256" key="2">
    <source>
        <dbReference type="ARBA" id="ARBA00022692"/>
    </source>
</evidence>
<keyword evidence="2 5" id="KW-0812">Transmembrane</keyword>
<dbReference type="HOGENOM" id="CLU_104051_0_0_2"/>
<evidence type="ECO:0000313" key="8">
    <source>
        <dbReference type="Proteomes" id="UP000002071"/>
    </source>
</evidence>
<dbReference type="RefSeq" id="WP_015788803.1">
    <property type="nucleotide sequence ID" value="NC_013158.1"/>
</dbReference>
<evidence type="ECO:0000259" key="6">
    <source>
        <dbReference type="Pfam" id="PF06271"/>
    </source>
</evidence>
<keyword evidence="3 5" id="KW-1133">Transmembrane helix</keyword>
<feature type="domain" description="RDD" evidence="6">
    <location>
        <begin position="21"/>
        <end position="121"/>
    </location>
</feature>
<accession>C7NVE3</accession>
<dbReference type="AlphaFoldDB" id="C7NVE3"/>
<evidence type="ECO:0000256" key="4">
    <source>
        <dbReference type="ARBA" id="ARBA00023136"/>
    </source>
</evidence>
<dbReference type="OrthoDB" id="288430at2157"/>
<dbReference type="KEGG" id="hut:Huta_1044"/>
<dbReference type="GeneID" id="8383318"/>
<evidence type="ECO:0000256" key="1">
    <source>
        <dbReference type="ARBA" id="ARBA00004141"/>
    </source>
</evidence>
<organism evidence="7 8">
    <name type="scientific">Halorhabdus utahensis (strain DSM 12940 / JCM 11049 / AX-2)</name>
    <dbReference type="NCBI Taxonomy" id="519442"/>
    <lineage>
        <taxon>Archaea</taxon>
        <taxon>Methanobacteriati</taxon>
        <taxon>Methanobacteriota</taxon>
        <taxon>Stenosarchaea group</taxon>
        <taxon>Halobacteria</taxon>
        <taxon>Halobacteriales</taxon>
        <taxon>Haloarculaceae</taxon>
        <taxon>Halorhabdus</taxon>
    </lineage>
</organism>
<dbReference type="Proteomes" id="UP000002071">
    <property type="component" value="Chromosome"/>
</dbReference>
<dbReference type="GO" id="GO:0016020">
    <property type="term" value="C:membrane"/>
    <property type="evidence" value="ECO:0007669"/>
    <property type="project" value="UniProtKB-SubCell"/>
</dbReference>
<dbReference type="EMBL" id="CP001687">
    <property type="protein sequence ID" value="ACV11227.1"/>
    <property type="molecule type" value="Genomic_DNA"/>
</dbReference>
<gene>
    <name evidence="7" type="ordered locus">Huta_1044</name>
</gene>
<name>C7NVE3_HALUD</name>
<keyword evidence="8" id="KW-1185">Reference proteome</keyword>
<reference evidence="7 8" key="1">
    <citation type="journal article" date="2009" name="Stand. Genomic Sci.">
        <title>Complete genome sequence of Halorhabdus utahensis type strain (AX-2).</title>
        <authorList>
            <person name="Anderson I."/>
            <person name="Tindall B.J."/>
            <person name="Pomrenke H."/>
            <person name="Goker M."/>
            <person name="Lapidus A."/>
            <person name="Nolan M."/>
            <person name="Copeland A."/>
            <person name="Glavina Del Rio T."/>
            <person name="Chen F."/>
            <person name="Tice H."/>
            <person name="Cheng J.F."/>
            <person name="Lucas S."/>
            <person name="Chertkov O."/>
            <person name="Bruce D."/>
            <person name="Brettin T."/>
            <person name="Detter J.C."/>
            <person name="Han C."/>
            <person name="Goodwin L."/>
            <person name="Land M."/>
            <person name="Hauser L."/>
            <person name="Chang Y.J."/>
            <person name="Jeffries C.D."/>
            <person name="Pitluck S."/>
            <person name="Pati A."/>
            <person name="Mavromatis K."/>
            <person name="Ivanova N."/>
            <person name="Ovchinnikova G."/>
            <person name="Chen A."/>
            <person name="Palaniappan K."/>
            <person name="Chain P."/>
            <person name="Rohde M."/>
            <person name="Bristow J."/>
            <person name="Eisen J.A."/>
            <person name="Markowitz V."/>
            <person name="Hugenholtz P."/>
            <person name="Kyrpides N.C."/>
            <person name="Klenk H.P."/>
        </authorList>
    </citation>
    <scope>NUCLEOTIDE SEQUENCE [LARGE SCALE GENOMIC DNA]</scope>
    <source>
        <strain evidence="8">DSM 12940 / JCM 11049 / AX-2</strain>
    </source>
</reference>
<keyword evidence="4 5" id="KW-0472">Membrane</keyword>
<feature type="transmembrane region" description="Helical" evidence="5">
    <location>
        <begin position="61"/>
        <end position="80"/>
    </location>
</feature>
<evidence type="ECO:0000256" key="3">
    <source>
        <dbReference type="ARBA" id="ARBA00022989"/>
    </source>
</evidence>